<accession>A0A178WBM2</accession>
<sequence>MRDTISFRTSKISSYVILKSRTKRQKKKKTVYSVQFVSFRSSHSNHINFENDLLPFGVRE</sequence>
<name>A0A178WBM2_ARATH</name>
<dbReference type="Proteomes" id="UP000078284">
    <property type="component" value="Chromosome 1"/>
</dbReference>
<reference evidence="2" key="1">
    <citation type="journal article" date="2016" name="Proc. Natl. Acad. Sci. U.S.A.">
        <title>Chromosome-level assembly of Arabidopsis thaliana Ler reveals the extent of translocation and inversion polymorphisms.</title>
        <authorList>
            <person name="Zapata L."/>
            <person name="Ding J."/>
            <person name="Willing E.M."/>
            <person name="Hartwig B."/>
            <person name="Bezdan D."/>
            <person name="Jiao W.B."/>
            <person name="Patel V."/>
            <person name="Velikkakam James G."/>
            <person name="Koornneef M."/>
            <person name="Ossowski S."/>
            <person name="Schneeberger K."/>
        </authorList>
    </citation>
    <scope>NUCLEOTIDE SEQUENCE [LARGE SCALE GENOMIC DNA]</scope>
    <source>
        <strain evidence="2">cv. Landsberg erecta</strain>
    </source>
</reference>
<organism evidence="1 2">
    <name type="scientific">Arabidopsis thaliana</name>
    <name type="common">Mouse-ear cress</name>
    <dbReference type="NCBI Taxonomy" id="3702"/>
    <lineage>
        <taxon>Eukaryota</taxon>
        <taxon>Viridiplantae</taxon>
        <taxon>Streptophyta</taxon>
        <taxon>Embryophyta</taxon>
        <taxon>Tracheophyta</taxon>
        <taxon>Spermatophyta</taxon>
        <taxon>Magnoliopsida</taxon>
        <taxon>eudicotyledons</taxon>
        <taxon>Gunneridae</taxon>
        <taxon>Pentapetalae</taxon>
        <taxon>rosids</taxon>
        <taxon>malvids</taxon>
        <taxon>Brassicales</taxon>
        <taxon>Brassicaceae</taxon>
        <taxon>Camelineae</taxon>
        <taxon>Arabidopsis</taxon>
    </lineage>
</organism>
<protein>
    <submittedName>
        <fullName evidence="1">Uncharacterized protein</fullName>
    </submittedName>
</protein>
<proteinExistence type="predicted"/>
<dbReference type="EMBL" id="LUHQ01000001">
    <property type="protein sequence ID" value="OAP14452.1"/>
    <property type="molecule type" value="Genomic_DNA"/>
</dbReference>
<comment type="caution">
    <text evidence="1">The sequence shown here is derived from an EMBL/GenBank/DDBJ whole genome shotgun (WGS) entry which is preliminary data.</text>
</comment>
<gene>
    <name evidence="1" type="ordered locus">AXX17_At1g33770</name>
</gene>
<dbReference type="AlphaFoldDB" id="A0A178WBM2"/>
<evidence type="ECO:0000313" key="2">
    <source>
        <dbReference type="Proteomes" id="UP000078284"/>
    </source>
</evidence>
<evidence type="ECO:0000313" key="1">
    <source>
        <dbReference type="EMBL" id="OAP14452.1"/>
    </source>
</evidence>